<dbReference type="EMBL" id="BSEJ01000009">
    <property type="protein sequence ID" value="GLJ61863.1"/>
    <property type="molecule type" value="Genomic_DNA"/>
</dbReference>
<comment type="caution">
    <text evidence="2">The sequence shown here is derived from an EMBL/GenBank/DDBJ whole genome shotgun (WGS) entry which is preliminary data.</text>
</comment>
<feature type="region of interest" description="Disordered" evidence="1">
    <location>
        <begin position="130"/>
        <end position="150"/>
    </location>
</feature>
<dbReference type="AlphaFoldDB" id="A0A9W6H405"/>
<evidence type="ECO:0000313" key="2">
    <source>
        <dbReference type="EMBL" id="GLJ61863.1"/>
    </source>
</evidence>
<sequence>MSAASHGRSPQLTGSGPSTDPLAQMRAAIARSRRIAGMPTRPPALRREEHDMTITHLDDPHHTDEPLAWKQAADDVFVATHAGEFAGFVTVDGRRHLAHDRHGVAIGEFASLATALAALEERARDVKPILKAAHPPRTPRPRRLSRRAIA</sequence>
<name>A0A9W6H405_9MICO</name>
<feature type="compositionally biased region" description="Polar residues" evidence="1">
    <location>
        <begin position="8"/>
        <end position="18"/>
    </location>
</feature>
<gene>
    <name evidence="2" type="ORF">GCM10017576_19930</name>
</gene>
<dbReference type="Proteomes" id="UP001142462">
    <property type="component" value="Unassembled WGS sequence"/>
</dbReference>
<evidence type="ECO:0000313" key="3">
    <source>
        <dbReference type="Proteomes" id="UP001142462"/>
    </source>
</evidence>
<proteinExistence type="predicted"/>
<evidence type="ECO:0000256" key="1">
    <source>
        <dbReference type="SAM" id="MobiDB-lite"/>
    </source>
</evidence>
<feature type="region of interest" description="Disordered" evidence="1">
    <location>
        <begin position="1"/>
        <end position="21"/>
    </location>
</feature>
<reference evidence="2" key="1">
    <citation type="journal article" date="2014" name="Int. J. Syst. Evol. Microbiol.">
        <title>Complete genome sequence of Corynebacterium casei LMG S-19264T (=DSM 44701T), isolated from a smear-ripened cheese.</title>
        <authorList>
            <consortium name="US DOE Joint Genome Institute (JGI-PGF)"/>
            <person name="Walter F."/>
            <person name="Albersmeier A."/>
            <person name="Kalinowski J."/>
            <person name="Ruckert C."/>
        </authorList>
    </citation>
    <scope>NUCLEOTIDE SEQUENCE</scope>
    <source>
        <strain evidence="2">VKM Ac-1020</strain>
    </source>
</reference>
<keyword evidence="3" id="KW-1185">Reference proteome</keyword>
<reference evidence="2" key="2">
    <citation type="submission" date="2023-01" db="EMBL/GenBank/DDBJ databases">
        <authorList>
            <person name="Sun Q."/>
            <person name="Evtushenko L."/>
        </authorList>
    </citation>
    <scope>NUCLEOTIDE SEQUENCE</scope>
    <source>
        <strain evidence="2">VKM Ac-1020</strain>
    </source>
</reference>
<organism evidence="2 3">
    <name type="scientific">Microbacterium barkeri</name>
    <dbReference type="NCBI Taxonomy" id="33917"/>
    <lineage>
        <taxon>Bacteria</taxon>
        <taxon>Bacillati</taxon>
        <taxon>Actinomycetota</taxon>
        <taxon>Actinomycetes</taxon>
        <taxon>Micrococcales</taxon>
        <taxon>Microbacteriaceae</taxon>
        <taxon>Microbacterium</taxon>
    </lineage>
</organism>
<protein>
    <submittedName>
        <fullName evidence="2">Uncharacterized protein</fullName>
    </submittedName>
</protein>
<feature type="compositionally biased region" description="Basic residues" evidence="1">
    <location>
        <begin position="137"/>
        <end position="150"/>
    </location>
</feature>
<accession>A0A9W6H405</accession>